<proteinExistence type="predicted"/>
<gene>
    <name evidence="1" type="ORF">Pmi06nite_80840</name>
</gene>
<accession>A0A8J3XB40</accession>
<reference evidence="1 2" key="1">
    <citation type="submission" date="2021-01" db="EMBL/GenBank/DDBJ databases">
        <title>Whole genome shotgun sequence of Planotetraspora mira NBRC 15435.</title>
        <authorList>
            <person name="Komaki H."/>
            <person name="Tamura T."/>
        </authorList>
    </citation>
    <scope>NUCLEOTIDE SEQUENCE [LARGE SCALE GENOMIC DNA]</scope>
    <source>
        <strain evidence="1 2">NBRC 15435</strain>
    </source>
</reference>
<dbReference type="Pfam" id="PF21813">
    <property type="entry name" value="DUF6882"/>
    <property type="match status" value="1"/>
</dbReference>
<evidence type="ECO:0000313" key="1">
    <source>
        <dbReference type="EMBL" id="GII34642.1"/>
    </source>
</evidence>
<name>A0A8J3XB40_9ACTN</name>
<dbReference type="InterPro" id="IPR049249">
    <property type="entry name" value="DUF6882"/>
</dbReference>
<evidence type="ECO:0000313" key="2">
    <source>
        <dbReference type="Proteomes" id="UP000650628"/>
    </source>
</evidence>
<dbReference type="AlphaFoldDB" id="A0A8J3XB40"/>
<dbReference type="Proteomes" id="UP000650628">
    <property type="component" value="Unassembled WGS sequence"/>
</dbReference>
<dbReference type="EMBL" id="BOOO01000054">
    <property type="protein sequence ID" value="GII34642.1"/>
    <property type="molecule type" value="Genomic_DNA"/>
</dbReference>
<keyword evidence="2" id="KW-1185">Reference proteome</keyword>
<protein>
    <submittedName>
        <fullName evidence="1">Uncharacterized protein</fullName>
    </submittedName>
</protein>
<sequence length="129" mass="14759">MVSEHGLSGDVQYHWSMDDASIVWSRGGRDFLRGRITVIGSTDHAQQTWLWSWANDSLPQIVLGDITSVRRYGEEHDFPILVWPSFRAEQKPMAQARIIAADVLAAEGLWFEPGDEMDLHFAIHDLRRL</sequence>
<comment type="caution">
    <text evidence="1">The sequence shown here is derived from an EMBL/GenBank/DDBJ whole genome shotgun (WGS) entry which is preliminary data.</text>
</comment>
<organism evidence="1 2">
    <name type="scientific">Planotetraspora mira</name>
    <dbReference type="NCBI Taxonomy" id="58121"/>
    <lineage>
        <taxon>Bacteria</taxon>
        <taxon>Bacillati</taxon>
        <taxon>Actinomycetota</taxon>
        <taxon>Actinomycetes</taxon>
        <taxon>Streptosporangiales</taxon>
        <taxon>Streptosporangiaceae</taxon>
        <taxon>Planotetraspora</taxon>
    </lineage>
</organism>